<dbReference type="NCBIfam" id="TIGR01750">
    <property type="entry name" value="fabZ"/>
    <property type="match status" value="1"/>
</dbReference>
<evidence type="ECO:0000256" key="10">
    <source>
        <dbReference type="HAMAP-Rule" id="MF_00406"/>
    </source>
</evidence>
<dbReference type="Proteomes" id="UP000036061">
    <property type="component" value="Chromosome"/>
</dbReference>
<dbReference type="EC" id="4.2.1.59" evidence="10"/>
<dbReference type="GO" id="GO:0005737">
    <property type="term" value="C:cytoplasm"/>
    <property type="evidence" value="ECO:0007669"/>
    <property type="project" value="UniProtKB-SubCell"/>
</dbReference>
<evidence type="ECO:0000256" key="6">
    <source>
        <dbReference type="ARBA" id="ARBA00022556"/>
    </source>
</evidence>
<dbReference type="GO" id="GO:0016020">
    <property type="term" value="C:membrane"/>
    <property type="evidence" value="ECO:0007669"/>
    <property type="project" value="GOC"/>
</dbReference>
<protein>
    <recommendedName>
        <fullName evidence="10">3-hydroxyacyl-[acyl-carrier-protein] dehydratase FabZ</fullName>
        <ecNumber evidence="10">4.2.1.59</ecNumber>
    </recommendedName>
    <alternativeName>
        <fullName evidence="10">(3R)-hydroxymyristoyl-[acyl-carrier-protein] dehydratase</fullName>
        <shortName evidence="10">(3R)-hydroxymyristoyl-ACP dehydrase</shortName>
    </alternativeName>
    <alternativeName>
        <fullName evidence="10">Beta-hydroxyacyl-ACP dehydratase</fullName>
    </alternativeName>
</protein>
<dbReference type="GO" id="GO:0009245">
    <property type="term" value="P:lipid A biosynthetic process"/>
    <property type="evidence" value="ECO:0007669"/>
    <property type="project" value="UniProtKB-UniRule"/>
</dbReference>
<reference evidence="11 12" key="1">
    <citation type="journal article" date="2015" name="Genome Announc.">
        <title>Draft Genome Sequence of Brevibacillus brevis DZQ7, a Plant Growth-Promoting Rhizobacterium with Broad-Spectrum Antimicrobial Activity.</title>
        <authorList>
            <person name="Hou Q."/>
            <person name="Wang C."/>
            <person name="Hou X."/>
            <person name="Xia Z."/>
            <person name="Ye J."/>
            <person name="Liu K."/>
            <person name="Liu H."/>
            <person name="Wang J."/>
            <person name="Guo H."/>
            <person name="Yu X."/>
            <person name="Yang Y."/>
            <person name="Du B."/>
            <person name="Ding Y."/>
        </authorList>
    </citation>
    <scope>NUCLEOTIDE SEQUENCE [LARGE SCALE GENOMIC DNA]</scope>
    <source>
        <strain evidence="11 12">DZQ7</strain>
    </source>
</reference>
<dbReference type="PANTHER" id="PTHR30272:SF1">
    <property type="entry name" value="3-HYDROXYACYL-[ACYL-CARRIER-PROTEIN] DEHYDRATASE"/>
    <property type="match status" value="1"/>
</dbReference>
<comment type="subcellular location">
    <subcellularLocation>
        <location evidence="2 10">Cytoplasm</location>
    </subcellularLocation>
</comment>
<evidence type="ECO:0000256" key="9">
    <source>
        <dbReference type="ARBA" id="ARBA00025049"/>
    </source>
</evidence>
<proteinExistence type="inferred from homology"/>
<dbReference type="CDD" id="cd01288">
    <property type="entry name" value="FabZ"/>
    <property type="match status" value="1"/>
</dbReference>
<evidence type="ECO:0000256" key="1">
    <source>
        <dbReference type="ARBA" id="ARBA00001055"/>
    </source>
</evidence>
<dbReference type="InterPro" id="IPR013114">
    <property type="entry name" value="FabA_FabZ"/>
</dbReference>
<keyword evidence="8 10" id="KW-0456">Lyase</keyword>
<sequence length="152" mass="16529">MEIKAPLDIMQIQEIIPHRYPFLLIDKIEELELGKRAVGIKNVTVNEPFFQGHFPGYPVMPGVLIVEALAQVGAVAMLSMEEHQGKIGLFAGIDEFRFKDQVKPGDTLVLEVELTRVRGTVGKGHGKALVNGKVVAEGGLMFALTAGNKAHS</sequence>
<gene>
    <name evidence="10 11" type="primary">fabZ</name>
    <name evidence="11" type="ORF">AB432_027890</name>
</gene>
<evidence type="ECO:0000256" key="7">
    <source>
        <dbReference type="ARBA" id="ARBA00023098"/>
    </source>
</evidence>
<dbReference type="FunFam" id="3.10.129.10:FF:000001">
    <property type="entry name" value="3-hydroxyacyl-[acyl-carrier-protein] dehydratase FabZ"/>
    <property type="match status" value="1"/>
</dbReference>
<accession>A0A2Z4MPX7</accession>
<dbReference type="InterPro" id="IPR029069">
    <property type="entry name" value="HotDog_dom_sf"/>
</dbReference>
<organism evidence="11 12">
    <name type="scientific">Brevibacillus brevis</name>
    <name type="common">Bacillus brevis</name>
    <dbReference type="NCBI Taxonomy" id="1393"/>
    <lineage>
        <taxon>Bacteria</taxon>
        <taxon>Bacillati</taxon>
        <taxon>Bacillota</taxon>
        <taxon>Bacilli</taxon>
        <taxon>Bacillales</taxon>
        <taxon>Paenibacillaceae</taxon>
        <taxon>Brevibacillus</taxon>
    </lineage>
</organism>
<comment type="similarity">
    <text evidence="3 10">Belongs to the thioester dehydratase family. FabZ subfamily.</text>
</comment>
<dbReference type="RefSeq" id="WP_017252330.1">
    <property type="nucleotide sequence ID" value="NZ_CP030117.1"/>
</dbReference>
<keyword evidence="5 10" id="KW-0444">Lipid biosynthesis</keyword>
<evidence type="ECO:0000256" key="3">
    <source>
        <dbReference type="ARBA" id="ARBA00009174"/>
    </source>
</evidence>
<dbReference type="Pfam" id="PF07977">
    <property type="entry name" value="FabA"/>
    <property type="match status" value="1"/>
</dbReference>
<evidence type="ECO:0000256" key="4">
    <source>
        <dbReference type="ARBA" id="ARBA00022490"/>
    </source>
</evidence>
<dbReference type="GO" id="GO:0019171">
    <property type="term" value="F:(3R)-hydroxyacyl-[acyl-carrier-protein] dehydratase activity"/>
    <property type="evidence" value="ECO:0007669"/>
    <property type="project" value="UniProtKB-EC"/>
</dbReference>
<evidence type="ECO:0000313" key="12">
    <source>
        <dbReference type="Proteomes" id="UP000036061"/>
    </source>
</evidence>
<dbReference type="AlphaFoldDB" id="A0A2Z4MPX7"/>
<comment type="catalytic activity">
    <reaction evidence="1 10">
        <text>a (3R)-hydroxyacyl-[ACP] = a (2E)-enoyl-[ACP] + H2O</text>
        <dbReference type="Rhea" id="RHEA:13097"/>
        <dbReference type="Rhea" id="RHEA-COMP:9925"/>
        <dbReference type="Rhea" id="RHEA-COMP:9945"/>
        <dbReference type="ChEBI" id="CHEBI:15377"/>
        <dbReference type="ChEBI" id="CHEBI:78784"/>
        <dbReference type="ChEBI" id="CHEBI:78827"/>
        <dbReference type="EC" id="4.2.1.59"/>
    </reaction>
</comment>
<name>A0A2Z4MPX7_BREBE</name>
<comment type="function">
    <text evidence="9 10">Involved in unsaturated fatty acids biosynthesis. Catalyzes the dehydration of short chain beta-hydroxyacyl-ACPs and long chain saturated and unsaturated beta-hydroxyacyl-ACPs.</text>
</comment>
<dbReference type="EMBL" id="CP030117">
    <property type="protein sequence ID" value="AWX58626.1"/>
    <property type="molecule type" value="Genomic_DNA"/>
</dbReference>
<evidence type="ECO:0000256" key="8">
    <source>
        <dbReference type="ARBA" id="ARBA00023239"/>
    </source>
</evidence>
<evidence type="ECO:0000313" key="11">
    <source>
        <dbReference type="EMBL" id="AWX58626.1"/>
    </source>
</evidence>
<dbReference type="HAMAP" id="MF_00406">
    <property type="entry name" value="FabZ"/>
    <property type="match status" value="1"/>
</dbReference>
<dbReference type="NCBIfam" id="NF000582">
    <property type="entry name" value="PRK00006.1"/>
    <property type="match status" value="1"/>
</dbReference>
<dbReference type="Gene3D" id="3.10.129.10">
    <property type="entry name" value="Hotdog Thioesterase"/>
    <property type="match status" value="1"/>
</dbReference>
<evidence type="ECO:0000256" key="2">
    <source>
        <dbReference type="ARBA" id="ARBA00004496"/>
    </source>
</evidence>
<dbReference type="SUPFAM" id="SSF54637">
    <property type="entry name" value="Thioesterase/thiol ester dehydrase-isomerase"/>
    <property type="match status" value="1"/>
</dbReference>
<feature type="active site" evidence="10">
    <location>
        <position position="53"/>
    </location>
</feature>
<dbReference type="InterPro" id="IPR010084">
    <property type="entry name" value="FabZ"/>
</dbReference>
<dbReference type="GO" id="GO:0006633">
    <property type="term" value="P:fatty acid biosynthetic process"/>
    <property type="evidence" value="ECO:0007669"/>
    <property type="project" value="UniProtKB-UniRule"/>
</dbReference>
<keyword evidence="4 10" id="KW-0963">Cytoplasm</keyword>
<dbReference type="PANTHER" id="PTHR30272">
    <property type="entry name" value="3-HYDROXYACYL-[ACYL-CARRIER-PROTEIN] DEHYDRATASE"/>
    <property type="match status" value="1"/>
</dbReference>
<evidence type="ECO:0000256" key="5">
    <source>
        <dbReference type="ARBA" id="ARBA00022516"/>
    </source>
</evidence>
<dbReference type="GeneID" id="95753581"/>
<keyword evidence="6 10" id="KW-0441">Lipid A biosynthesis</keyword>
<keyword evidence="7 10" id="KW-0443">Lipid metabolism</keyword>